<sequence>MNLSNLSFFSQNSSTLTFHEDSSPNLIVEPNASSQIAPFKSFLSNPTRPSSPSRETRVNPFGNMGTITFWNLHGFSNFNNLPRDDIQNLFDKCMIFCFTESWISQKISQIPRFAAKFQLFDVPAKKNKVRGRASGGIGIFIDPDKFKNPTVCETQDSFIAISGFINGLECLIINVYLSPSDTEADFHNELTTLSTFLRRKFEKFHGTVIIGGDFNARIGFANQVAEETLQDSPFSYTRNSKDKTLNKHGSLNFWKNSKTWVS</sequence>
<reference evidence="1" key="1">
    <citation type="submission" date="2023-04" db="EMBL/GenBank/DDBJ databases">
        <title>A chromosome-level genome assembly of the parasitoid wasp Eretmocerus hayati.</title>
        <authorList>
            <person name="Zhong Y."/>
            <person name="Liu S."/>
            <person name="Liu Y."/>
        </authorList>
    </citation>
    <scope>NUCLEOTIDE SEQUENCE</scope>
    <source>
        <strain evidence="1">ZJU_SS_LIU_2023</strain>
    </source>
</reference>
<evidence type="ECO:0000313" key="1">
    <source>
        <dbReference type="EMBL" id="KAJ8671452.1"/>
    </source>
</evidence>
<comment type="caution">
    <text evidence="1">The sequence shown here is derived from an EMBL/GenBank/DDBJ whole genome shotgun (WGS) entry which is preliminary data.</text>
</comment>
<proteinExistence type="predicted"/>
<keyword evidence="2" id="KW-1185">Reference proteome</keyword>
<dbReference type="EMBL" id="CM056743">
    <property type="protein sequence ID" value="KAJ8671452.1"/>
    <property type="molecule type" value="Genomic_DNA"/>
</dbReference>
<gene>
    <name evidence="1" type="ORF">QAD02_002711</name>
</gene>
<accession>A0ACC2NK28</accession>
<name>A0ACC2NK28_9HYME</name>
<organism evidence="1 2">
    <name type="scientific">Eretmocerus hayati</name>
    <dbReference type="NCBI Taxonomy" id="131215"/>
    <lineage>
        <taxon>Eukaryota</taxon>
        <taxon>Metazoa</taxon>
        <taxon>Ecdysozoa</taxon>
        <taxon>Arthropoda</taxon>
        <taxon>Hexapoda</taxon>
        <taxon>Insecta</taxon>
        <taxon>Pterygota</taxon>
        <taxon>Neoptera</taxon>
        <taxon>Endopterygota</taxon>
        <taxon>Hymenoptera</taxon>
        <taxon>Apocrita</taxon>
        <taxon>Proctotrupomorpha</taxon>
        <taxon>Chalcidoidea</taxon>
        <taxon>Aphelinidae</taxon>
        <taxon>Aphelininae</taxon>
        <taxon>Eretmocerus</taxon>
    </lineage>
</organism>
<protein>
    <submittedName>
        <fullName evidence="1">Uncharacterized protein</fullName>
    </submittedName>
</protein>
<evidence type="ECO:0000313" key="2">
    <source>
        <dbReference type="Proteomes" id="UP001239111"/>
    </source>
</evidence>
<dbReference type="Proteomes" id="UP001239111">
    <property type="component" value="Chromosome 3"/>
</dbReference>